<protein>
    <submittedName>
        <fullName evidence="20">Uncharacterized protein</fullName>
    </submittedName>
</protein>
<dbReference type="Pfam" id="PF08074">
    <property type="entry name" value="CHDCT2"/>
    <property type="match status" value="2"/>
</dbReference>
<dbReference type="PROSITE" id="PS50016">
    <property type="entry name" value="ZF_PHD_2"/>
    <property type="match status" value="2"/>
</dbReference>
<dbReference type="Pfam" id="PF08073">
    <property type="entry name" value="CHDNT"/>
    <property type="match status" value="1"/>
</dbReference>
<feature type="compositionally biased region" description="Basic and acidic residues" evidence="15">
    <location>
        <begin position="1309"/>
        <end position="1324"/>
    </location>
</feature>
<evidence type="ECO:0000259" key="18">
    <source>
        <dbReference type="PROSITE" id="PS51192"/>
    </source>
</evidence>
<evidence type="ECO:0000313" key="20">
    <source>
        <dbReference type="EMBL" id="KAF7632554.1"/>
    </source>
</evidence>
<feature type="compositionally biased region" description="Basic and acidic residues" evidence="15">
    <location>
        <begin position="497"/>
        <end position="518"/>
    </location>
</feature>
<dbReference type="EMBL" id="JABEBT010000100">
    <property type="protein sequence ID" value="KAF7632554.1"/>
    <property type="molecule type" value="Genomic_DNA"/>
</dbReference>
<dbReference type="Gene3D" id="3.40.50.300">
    <property type="entry name" value="P-loop containing nucleotide triphosphate hydrolases"/>
    <property type="match status" value="1"/>
</dbReference>
<dbReference type="InterPro" id="IPR012957">
    <property type="entry name" value="CHD_C2"/>
</dbReference>
<dbReference type="Gene3D" id="3.30.40.10">
    <property type="entry name" value="Zinc/RING finger domain, C3HC4 (zinc finger)"/>
    <property type="match status" value="2"/>
</dbReference>
<dbReference type="CDD" id="cd18662">
    <property type="entry name" value="CD2_tandem_CHD3-4_like"/>
    <property type="match status" value="1"/>
</dbReference>
<feature type="region of interest" description="Disordered" evidence="15">
    <location>
        <begin position="1457"/>
        <end position="1500"/>
    </location>
</feature>
<dbReference type="SMART" id="SM01146">
    <property type="entry name" value="DUF1086"/>
    <property type="match status" value="1"/>
</dbReference>
<dbReference type="InterPro" id="IPR019787">
    <property type="entry name" value="Znf_PHD-finger"/>
</dbReference>
<evidence type="ECO:0000313" key="21">
    <source>
        <dbReference type="Proteomes" id="UP000605970"/>
    </source>
</evidence>
<dbReference type="Gene3D" id="2.40.50.40">
    <property type="match status" value="2"/>
</dbReference>
<feature type="compositionally biased region" description="Basic and acidic residues" evidence="15">
    <location>
        <begin position="1529"/>
        <end position="1557"/>
    </location>
</feature>
<dbReference type="GO" id="GO:0005524">
    <property type="term" value="F:ATP binding"/>
    <property type="evidence" value="ECO:0007669"/>
    <property type="project" value="UniProtKB-KW"/>
</dbReference>
<dbReference type="Pfam" id="PF00628">
    <property type="entry name" value="PHD"/>
    <property type="match status" value="2"/>
</dbReference>
<dbReference type="Proteomes" id="UP000605970">
    <property type="component" value="Unassembled WGS sequence"/>
</dbReference>
<dbReference type="SUPFAM" id="SSF57903">
    <property type="entry name" value="FYVE/PHD zinc finger"/>
    <property type="match status" value="2"/>
</dbReference>
<evidence type="ECO:0000256" key="4">
    <source>
        <dbReference type="ARBA" id="ARBA00022737"/>
    </source>
</evidence>
<feature type="domain" description="Helicase ATP-binding" evidence="18">
    <location>
        <begin position="663"/>
        <end position="847"/>
    </location>
</feature>
<dbReference type="InterPro" id="IPR014001">
    <property type="entry name" value="Helicase_ATP-bd"/>
</dbReference>
<evidence type="ECO:0000256" key="15">
    <source>
        <dbReference type="SAM" id="MobiDB-lite"/>
    </source>
</evidence>
<keyword evidence="11" id="KW-0238">DNA-binding</keyword>
<keyword evidence="6 14" id="KW-0863">Zinc-finger</keyword>
<feature type="compositionally biased region" description="Basic residues" evidence="15">
    <location>
        <begin position="60"/>
        <end position="80"/>
    </location>
</feature>
<dbReference type="PANTHER" id="PTHR45623">
    <property type="entry name" value="CHROMODOMAIN-HELICASE-DNA-BINDING PROTEIN 3-RELATED-RELATED"/>
    <property type="match status" value="1"/>
</dbReference>
<dbReference type="CDD" id="cd18667">
    <property type="entry name" value="CD1_tandem_CHD3-4_like"/>
    <property type="match status" value="1"/>
</dbReference>
<keyword evidence="7" id="KW-0378">Hydrolase</keyword>
<dbReference type="InterPro" id="IPR016197">
    <property type="entry name" value="Chromo-like_dom_sf"/>
</dbReference>
<feature type="compositionally biased region" description="Basic and acidic residues" evidence="15">
    <location>
        <begin position="232"/>
        <end position="265"/>
    </location>
</feature>
<feature type="compositionally biased region" description="Acidic residues" evidence="15">
    <location>
        <begin position="25"/>
        <end position="35"/>
    </location>
</feature>
<feature type="domain" description="Chromo" evidence="16">
    <location>
        <begin position="534"/>
        <end position="567"/>
    </location>
</feature>
<keyword evidence="5" id="KW-0547">Nucleotide-binding</keyword>
<dbReference type="FunFam" id="3.30.40.10:FF:000001">
    <property type="entry name" value="chromodomain-helicase-DNA-binding protein 3 isoform X1"/>
    <property type="match status" value="1"/>
</dbReference>
<keyword evidence="13" id="KW-0539">Nucleus</keyword>
<keyword evidence="4" id="KW-0677">Repeat</keyword>
<dbReference type="PROSITE" id="PS51194">
    <property type="entry name" value="HELICASE_CTER"/>
    <property type="match status" value="1"/>
</dbReference>
<dbReference type="PANTHER" id="PTHR45623:SF17">
    <property type="entry name" value="CHROMODOMAIN-HELICASE-DNA-BINDING PROTEIN 3-RELATED"/>
    <property type="match status" value="1"/>
</dbReference>
<proteinExistence type="predicted"/>
<evidence type="ECO:0000256" key="3">
    <source>
        <dbReference type="ARBA" id="ARBA00022723"/>
    </source>
</evidence>
<feature type="region of interest" description="Disordered" evidence="15">
    <location>
        <begin position="1786"/>
        <end position="1808"/>
    </location>
</feature>
<dbReference type="SMART" id="SM00298">
    <property type="entry name" value="CHROMO"/>
    <property type="match status" value="2"/>
</dbReference>
<dbReference type="FunFam" id="3.40.50.300:FF:000015">
    <property type="entry name" value="chromodomain-helicase-DNA-binding protein 9 isoform X1"/>
    <property type="match status" value="1"/>
</dbReference>
<dbReference type="InterPro" id="IPR000953">
    <property type="entry name" value="Chromo/chromo_shadow_dom"/>
</dbReference>
<dbReference type="InterPro" id="IPR009463">
    <property type="entry name" value="DUF1087"/>
</dbReference>
<evidence type="ECO:0000256" key="11">
    <source>
        <dbReference type="ARBA" id="ARBA00023125"/>
    </source>
</evidence>
<feature type="region of interest" description="Disordered" evidence="15">
    <location>
        <begin position="1"/>
        <end position="95"/>
    </location>
</feature>
<dbReference type="InterPro" id="IPR001965">
    <property type="entry name" value="Znf_PHD"/>
</dbReference>
<evidence type="ECO:0000256" key="14">
    <source>
        <dbReference type="PROSITE-ProRule" id="PRU00146"/>
    </source>
</evidence>
<evidence type="ECO:0000259" key="17">
    <source>
        <dbReference type="PROSITE" id="PS50016"/>
    </source>
</evidence>
<dbReference type="InterPro" id="IPR000330">
    <property type="entry name" value="SNF2_N"/>
</dbReference>
<evidence type="ECO:0000256" key="2">
    <source>
        <dbReference type="ARBA" id="ARBA00022553"/>
    </source>
</evidence>
<dbReference type="OrthoDB" id="5857104at2759"/>
<dbReference type="InterPro" id="IPR012958">
    <property type="entry name" value="CHD_N"/>
</dbReference>
<feature type="region of interest" description="Disordered" evidence="15">
    <location>
        <begin position="232"/>
        <end position="270"/>
    </location>
</feature>
<feature type="compositionally biased region" description="Polar residues" evidence="15">
    <location>
        <begin position="176"/>
        <end position="185"/>
    </location>
</feature>
<organism evidence="20 21">
    <name type="scientific">Meloidogyne graminicola</name>
    <dbReference type="NCBI Taxonomy" id="189291"/>
    <lineage>
        <taxon>Eukaryota</taxon>
        <taxon>Metazoa</taxon>
        <taxon>Ecdysozoa</taxon>
        <taxon>Nematoda</taxon>
        <taxon>Chromadorea</taxon>
        <taxon>Rhabditida</taxon>
        <taxon>Tylenchina</taxon>
        <taxon>Tylenchomorpha</taxon>
        <taxon>Tylenchoidea</taxon>
        <taxon>Meloidogynidae</taxon>
        <taxon>Meloidogyninae</taxon>
        <taxon>Meloidogyne</taxon>
    </lineage>
</organism>
<feature type="compositionally biased region" description="Basic and acidic residues" evidence="15">
    <location>
        <begin position="1828"/>
        <end position="1859"/>
    </location>
</feature>
<evidence type="ECO:0000256" key="5">
    <source>
        <dbReference type="ARBA" id="ARBA00022741"/>
    </source>
</evidence>
<evidence type="ECO:0000256" key="13">
    <source>
        <dbReference type="ARBA" id="ARBA00023242"/>
    </source>
</evidence>
<dbReference type="Pfam" id="PF06465">
    <property type="entry name" value="DUF1087"/>
    <property type="match status" value="1"/>
</dbReference>
<comment type="caution">
    <text evidence="20">The sequence shown here is derived from an EMBL/GenBank/DDBJ whole genome shotgun (WGS) entry which is preliminary data.</text>
</comment>
<feature type="region of interest" description="Disordered" evidence="15">
    <location>
        <begin position="610"/>
        <end position="632"/>
    </location>
</feature>
<evidence type="ECO:0000256" key="9">
    <source>
        <dbReference type="ARBA" id="ARBA00022840"/>
    </source>
</evidence>
<dbReference type="PROSITE" id="PS50013">
    <property type="entry name" value="CHROMO_2"/>
    <property type="match status" value="1"/>
</dbReference>
<feature type="domain" description="PHD-type" evidence="17">
    <location>
        <begin position="277"/>
        <end position="324"/>
    </location>
</feature>
<dbReference type="PROSITE" id="PS01359">
    <property type="entry name" value="ZF_PHD_1"/>
    <property type="match status" value="1"/>
</dbReference>
<dbReference type="InterPro" id="IPR019786">
    <property type="entry name" value="Zinc_finger_PHD-type_CS"/>
</dbReference>
<evidence type="ECO:0000259" key="16">
    <source>
        <dbReference type="PROSITE" id="PS50013"/>
    </source>
</evidence>
<evidence type="ECO:0000256" key="7">
    <source>
        <dbReference type="ARBA" id="ARBA00022801"/>
    </source>
</evidence>
<keyword evidence="12" id="KW-0804">Transcription</keyword>
<keyword evidence="9" id="KW-0067">ATP-binding</keyword>
<dbReference type="SMART" id="SM00487">
    <property type="entry name" value="DEXDc"/>
    <property type="match status" value="1"/>
</dbReference>
<dbReference type="InterPro" id="IPR027417">
    <property type="entry name" value="P-loop_NTPase"/>
</dbReference>
<feature type="region of interest" description="Disordered" evidence="15">
    <location>
        <begin position="165"/>
        <end position="190"/>
    </location>
</feature>
<evidence type="ECO:0000256" key="1">
    <source>
        <dbReference type="ARBA" id="ARBA00004123"/>
    </source>
</evidence>
<dbReference type="InterPro" id="IPR002464">
    <property type="entry name" value="DNA/RNA_helicase_DEAH_CS"/>
</dbReference>
<dbReference type="GO" id="GO:0003677">
    <property type="term" value="F:DNA binding"/>
    <property type="evidence" value="ECO:0007669"/>
    <property type="project" value="UniProtKB-KW"/>
</dbReference>
<dbReference type="CDD" id="cd15532">
    <property type="entry name" value="PHD2_CHD_II"/>
    <property type="match status" value="1"/>
</dbReference>
<dbReference type="GO" id="GO:0140658">
    <property type="term" value="F:ATP-dependent chromatin remodeler activity"/>
    <property type="evidence" value="ECO:0007669"/>
    <property type="project" value="TreeGrafter"/>
</dbReference>
<dbReference type="PROSITE" id="PS00690">
    <property type="entry name" value="DEAH_ATP_HELICASE"/>
    <property type="match status" value="1"/>
</dbReference>
<dbReference type="SUPFAM" id="SSF54160">
    <property type="entry name" value="Chromo domain-like"/>
    <property type="match status" value="2"/>
</dbReference>
<dbReference type="InterPro" id="IPR023780">
    <property type="entry name" value="Chromo_domain"/>
</dbReference>
<keyword evidence="2" id="KW-0597">Phosphoprotein</keyword>
<evidence type="ECO:0000256" key="8">
    <source>
        <dbReference type="ARBA" id="ARBA00022833"/>
    </source>
</evidence>
<dbReference type="Gene3D" id="1.10.10.60">
    <property type="entry name" value="Homeodomain-like"/>
    <property type="match status" value="1"/>
</dbReference>
<dbReference type="Pfam" id="PF00385">
    <property type="entry name" value="Chromo"/>
    <property type="match status" value="1"/>
</dbReference>
<dbReference type="SMART" id="SM01147">
    <property type="entry name" value="DUF1087"/>
    <property type="match status" value="1"/>
</dbReference>
<dbReference type="GO" id="GO:0005634">
    <property type="term" value="C:nucleus"/>
    <property type="evidence" value="ECO:0007669"/>
    <property type="project" value="UniProtKB-SubCell"/>
</dbReference>
<dbReference type="CDD" id="cd15531">
    <property type="entry name" value="PHD1_CHD_II"/>
    <property type="match status" value="1"/>
</dbReference>
<evidence type="ECO:0000259" key="19">
    <source>
        <dbReference type="PROSITE" id="PS51194"/>
    </source>
</evidence>
<dbReference type="Pfam" id="PF00176">
    <property type="entry name" value="SNF2-rel_dom"/>
    <property type="match status" value="1"/>
</dbReference>
<dbReference type="GO" id="GO:0008270">
    <property type="term" value="F:zinc ion binding"/>
    <property type="evidence" value="ECO:0007669"/>
    <property type="project" value="UniProtKB-KW"/>
</dbReference>
<feature type="domain" description="Helicase C-terminal" evidence="19">
    <location>
        <begin position="966"/>
        <end position="1127"/>
    </location>
</feature>
<keyword evidence="3" id="KW-0479">Metal-binding</keyword>
<dbReference type="SMART" id="SM00249">
    <property type="entry name" value="PHD"/>
    <property type="match status" value="2"/>
</dbReference>
<dbReference type="InterPro" id="IPR001650">
    <property type="entry name" value="Helicase_C-like"/>
</dbReference>
<evidence type="ECO:0000256" key="10">
    <source>
        <dbReference type="ARBA" id="ARBA00023015"/>
    </source>
</evidence>
<sequence length="1859" mass="214607">MSSEDEQMDTTGGRHLIDDQQVDSMQDEDEEEEGYDGGGYLEGMGEAVHGDQGDDFSASSHHHSSRKGHKRRDAKVKKKTTAIGREQVPDPYSNSSADLCQMLDLNDVQFEYTEEDFENISSGKSFNARFRQSFQDMNPTASWARVHAVMVAKYNEYQKKLGNLGRKMPKKIPGTSKDQQSTSSMADFGQFDKVEKVAPLKIRLSTRKKRRNDDSEGELNSDQEFETLLKEHERQLDEEERQKEERKKAKKAKEPKQKVKRRKEDCEDGEETQQEHQDYCEVCQQGGEIILCDTCPRAYHLVCYDQDLEEPPEGFWSCPHCEQNGPPKDEVAADAAPGNMDTCRVCSERDFLLVCERCPSSYHAYCLSPPLKELPNEHEDWICPRCQCVEPKNRPEKLLSWRWIEYAYPAPVPEQDRLKEGENSINIDDPERRKICFLRPQKEMKARREREFFVKWKYMSYWHCEWIQELVLELHFTQTLRMYWRKMDPEVPPEVDDGSHEDMRTGRIDDKDKEDDPHNMEQKFYRYGIKPEWMQVHRIINHMAYEKNQYDYLVKWRELVYDQATWERDDFDIPGYEDAIFRYWVHRERMSNEAMPKYILKKLNKRRNEQGLPPFEEEEKKRKKRENKPSIDIKKKYESQPEYVNETGGTLHPYQMEGINWLRHCWSNGIDAILADEMGLGKTIQSMVFLYSLVKEGHSKGPFLVSAPLSTLINWEREAEFWSPDLYVVTYIGDKDSRTVIREHEFSFIEGATRGGTKAGRMRTDQAIKFHVLLTSYELISIDKAILSSIDWAVLVVDEAHRLKNNQSLFFRTLRDFNIGYRLLLTGTPLQNNLEEFDLESFTHEFAEISKEDQIQRLHQLLGPHMLRRLKADVLTGMPSKSELIVRVELSPLQKKYYRHILTKNFEALSIKNGRSQMSLLNIIMELKKCANHPYLFPKASIEAPKRPNGAYDGEALIKNSGKFILLQKMLKRLKDQGHRVLIFSQMTKMLDILEDMMDFLGYKYERIDGSITGQSRQDAIDRFNAVGAQQFVFLLSTRAGGLGINLATADTVVIYDSDWNPHNDIQAFSRAHRIGQQRKVMIYRFVTRNSVEERITTVAKKKMMLTHLVVRAGIGQKGPSMSKTELDDVLRWGTEELFKDEEAQQGDGGGKSTEQNIVWDDDAVDKLLERAEDEAKDAVAPAPDEGERKDWANDYLSSFKVATYTTKEDEPEEEDETEVIKEAVQEADPDYWEKLLRHHFEQEQELERAHLGKGKRVRKQVNYATEAIQQEWQPGSAGTPAGGDQDYSDSFSGVSDHDGSGSGEDDFDSAREERRRKRERESEKLPPLLARVNGQLEVLGFNPRQRRAFFNAVMRWGMPPHDAYQSQWLVRDLKGKSERAFKAYTSLFMRHLCEPGADSQECFNDGVPREGLNRVQVLTRIGIMSLIRKKVQEFESVNGEWSMPEVRTQILAAAEDANKEREREKDLLQTQQRKEKELSVHSAISRDSTPAIDDLKKAADPQDVEMIDAAAEFTGGDEQAAALTGDSSPKKVEAEKDDKEIKKEEETEQPSKEPRPRTMFNIADGGFTELHTLWLNEENVAVPGKEYEIWNRRHDYWLLCGIVMHGYGRYQDIQNDTRFSIINEPFKLEQSKGGNFAEYKNKFLQRRYKLVEQALIIEEQLRRAAYLQITQKTEEQHMQKDAAEKAIAIGQDPVLASQAVADTSGQLSERFADLECLATAHESLSRDALKGDKNAYTVLHKVLTQLEDLMNDMKSDVSRLPTTLARLRPVTERLGMTERAILSRLTSKDSEASAGQSPLPPPGPFVTPMAQGRFAGIQPKFAALLKQEYKPTKNEEKMETDEGKEKEEKIVEKLTDNE</sequence>
<comment type="subcellular location">
    <subcellularLocation>
        <location evidence="1">Nucleus</location>
    </subcellularLocation>
</comment>
<reference evidence="20" key="1">
    <citation type="journal article" date="2020" name="Ecol. Evol.">
        <title>Genome structure and content of the rice root-knot nematode (Meloidogyne graminicola).</title>
        <authorList>
            <person name="Phan N.T."/>
            <person name="Danchin E.G.J."/>
            <person name="Klopp C."/>
            <person name="Perfus-Barbeoch L."/>
            <person name="Kozlowski D.K."/>
            <person name="Koutsovoulos G.D."/>
            <person name="Lopez-Roques C."/>
            <person name="Bouchez O."/>
            <person name="Zahm M."/>
            <person name="Besnard G."/>
            <person name="Bellafiore S."/>
        </authorList>
    </citation>
    <scope>NUCLEOTIDE SEQUENCE</scope>
    <source>
        <strain evidence="20">VN-18</strain>
    </source>
</reference>
<dbReference type="Pfam" id="PF00271">
    <property type="entry name" value="Helicase_C"/>
    <property type="match status" value="1"/>
</dbReference>
<dbReference type="PROSITE" id="PS51192">
    <property type="entry name" value="HELICASE_ATP_BIND_1"/>
    <property type="match status" value="1"/>
</dbReference>
<dbReference type="GO" id="GO:0000785">
    <property type="term" value="C:chromatin"/>
    <property type="evidence" value="ECO:0007669"/>
    <property type="project" value="TreeGrafter"/>
</dbReference>
<evidence type="ECO:0000256" key="6">
    <source>
        <dbReference type="ARBA" id="ARBA00022771"/>
    </source>
</evidence>
<dbReference type="GO" id="GO:0016887">
    <property type="term" value="F:ATP hydrolysis activity"/>
    <property type="evidence" value="ECO:0007669"/>
    <property type="project" value="TreeGrafter"/>
</dbReference>
<dbReference type="InterPro" id="IPR013083">
    <property type="entry name" value="Znf_RING/FYVE/PHD"/>
</dbReference>
<dbReference type="SUPFAM" id="SSF52540">
    <property type="entry name" value="P-loop containing nucleoside triphosphate hydrolases"/>
    <property type="match status" value="2"/>
</dbReference>
<feature type="region of interest" description="Disordered" evidence="15">
    <location>
        <begin position="1268"/>
        <end position="1324"/>
    </location>
</feature>
<dbReference type="InterPro" id="IPR011011">
    <property type="entry name" value="Znf_FYVE_PHD"/>
</dbReference>
<feature type="region of interest" description="Disordered" evidence="15">
    <location>
        <begin position="492"/>
        <end position="518"/>
    </location>
</feature>
<dbReference type="InterPro" id="IPR009462">
    <property type="entry name" value="CHD_II_SANT-like"/>
</dbReference>
<keyword evidence="21" id="KW-1185">Reference proteome</keyword>
<dbReference type="GO" id="GO:0042393">
    <property type="term" value="F:histone binding"/>
    <property type="evidence" value="ECO:0007669"/>
    <property type="project" value="TreeGrafter"/>
</dbReference>
<dbReference type="InterPro" id="IPR049730">
    <property type="entry name" value="SNF2/RAD54-like_C"/>
</dbReference>
<dbReference type="GO" id="GO:0003682">
    <property type="term" value="F:chromatin binding"/>
    <property type="evidence" value="ECO:0007669"/>
    <property type="project" value="TreeGrafter"/>
</dbReference>
<dbReference type="CDD" id="cd18793">
    <property type="entry name" value="SF2_C_SNF"/>
    <property type="match status" value="1"/>
</dbReference>
<gene>
    <name evidence="20" type="ORF">Mgra_00008069</name>
</gene>
<evidence type="ECO:0000256" key="12">
    <source>
        <dbReference type="ARBA" id="ARBA00023163"/>
    </source>
</evidence>
<feature type="region of interest" description="Disordered" evidence="15">
    <location>
        <begin position="1827"/>
        <end position="1859"/>
    </location>
</feature>
<dbReference type="Gene3D" id="3.40.50.10810">
    <property type="entry name" value="Tandem AAA-ATPase domain"/>
    <property type="match status" value="1"/>
</dbReference>
<dbReference type="Pfam" id="PF06461">
    <property type="entry name" value="CHDII_SANT-like"/>
    <property type="match status" value="1"/>
</dbReference>
<keyword evidence="8" id="KW-0862">Zinc</keyword>
<name>A0A8S9ZGW1_9BILA</name>
<dbReference type="SMART" id="SM00490">
    <property type="entry name" value="HELICc"/>
    <property type="match status" value="1"/>
</dbReference>
<keyword evidence="10" id="KW-0805">Transcription regulation</keyword>
<dbReference type="InterPro" id="IPR038718">
    <property type="entry name" value="SNF2-like_sf"/>
</dbReference>
<feature type="region of interest" description="Disordered" evidence="15">
    <location>
        <begin position="1521"/>
        <end position="1559"/>
    </location>
</feature>
<feature type="domain" description="PHD-type" evidence="17">
    <location>
        <begin position="340"/>
        <end position="389"/>
    </location>
</feature>
<accession>A0A8S9ZGW1</accession>
<feature type="compositionally biased region" description="Basic and acidic residues" evidence="15">
    <location>
        <begin position="1457"/>
        <end position="1480"/>
    </location>
</feature>